<reference evidence="1" key="1">
    <citation type="journal article" date="2023" name="Nat. Commun.">
        <title>Diploid and tetraploid genomes of Acorus and the evolution of monocots.</title>
        <authorList>
            <person name="Ma L."/>
            <person name="Liu K.W."/>
            <person name="Li Z."/>
            <person name="Hsiao Y.Y."/>
            <person name="Qi Y."/>
            <person name="Fu T."/>
            <person name="Tang G.D."/>
            <person name="Zhang D."/>
            <person name="Sun W.H."/>
            <person name="Liu D.K."/>
            <person name="Li Y."/>
            <person name="Chen G.Z."/>
            <person name="Liu X.D."/>
            <person name="Liao X.Y."/>
            <person name="Jiang Y.T."/>
            <person name="Yu X."/>
            <person name="Hao Y."/>
            <person name="Huang J."/>
            <person name="Zhao X.W."/>
            <person name="Ke S."/>
            <person name="Chen Y.Y."/>
            <person name="Wu W.L."/>
            <person name="Hsu J.L."/>
            <person name="Lin Y.F."/>
            <person name="Huang M.D."/>
            <person name="Li C.Y."/>
            <person name="Huang L."/>
            <person name="Wang Z.W."/>
            <person name="Zhao X."/>
            <person name="Zhong W.Y."/>
            <person name="Peng D.H."/>
            <person name="Ahmad S."/>
            <person name="Lan S."/>
            <person name="Zhang J.S."/>
            <person name="Tsai W.C."/>
            <person name="Van de Peer Y."/>
            <person name="Liu Z.J."/>
        </authorList>
    </citation>
    <scope>NUCLEOTIDE SEQUENCE</scope>
    <source>
        <strain evidence="1">SCP</strain>
    </source>
</reference>
<comment type="caution">
    <text evidence="1">The sequence shown here is derived from an EMBL/GenBank/DDBJ whole genome shotgun (WGS) entry which is preliminary data.</text>
</comment>
<evidence type="ECO:0000313" key="2">
    <source>
        <dbReference type="Proteomes" id="UP001179952"/>
    </source>
</evidence>
<dbReference type="EMBL" id="JAUJYN010000012">
    <property type="protein sequence ID" value="KAK1259220.1"/>
    <property type="molecule type" value="Genomic_DNA"/>
</dbReference>
<dbReference type="AlphaFoldDB" id="A0AAV9A588"/>
<accession>A0AAV9A588</accession>
<protein>
    <submittedName>
        <fullName evidence="1">Uncharacterized protein</fullName>
    </submittedName>
</protein>
<proteinExistence type="predicted"/>
<keyword evidence="2" id="KW-1185">Reference proteome</keyword>
<name>A0AAV9A588_ACOGR</name>
<organism evidence="1 2">
    <name type="scientific">Acorus gramineus</name>
    <name type="common">Dwarf sweet flag</name>
    <dbReference type="NCBI Taxonomy" id="55184"/>
    <lineage>
        <taxon>Eukaryota</taxon>
        <taxon>Viridiplantae</taxon>
        <taxon>Streptophyta</taxon>
        <taxon>Embryophyta</taxon>
        <taxon>Tracheophyta</taxon>
        <taxon>Spermatophyta</taxon>
        <taxon>Magnoliopsida</taxon>
        <taxon>Liliopsida</taxon>
        <taxon>Acoraceae</taxon>
        <taxon>Acorus</taxon>
    </lineage>
</organism>
<reference evidence="1" key="2">
    <citation type="submission" date="2023-06" db="EMBL/GenBank/DDBJ databases">
        <authorList>
            <person name="Ma L."/>
            <person name="Liu K.-W."/>
            <person name="Li Z."/>
            <person name="Hsiao Y.-Y."/>
            <person name="Qi Y."/>
            <person name="Fu T."/>
            <person name="Tang G."/>
            <person name="Zhang D."/>
            <person name="Sun W.-H."/>
            <person name="Liu D.-K."/>
            <person name="Li Y."/>
            <person name="Chen G.-Z."/>
            <person name="Liu X.-D."/>
            <person name="Liao X.-Y."/>
            <person name="Jiang Y.-T."/>
            <person name="Yu X."/>
            <person name="Hao Y."/>
            <person name="Huang J."/>
            <person name="Zhao X.-W."/>
            <person name="Ke S."/>
            <person name="Chen Y.-Y."/>
            <person name="Wu W.-L."/>
            <person name="Hsu J.-L."/>
            <person name="Lin Y.-F."/>
            <person name="Huang M.-D."/>
            <person name="Li C.-Y."/>
            <person name="Huang L."/>
            <person name="Wang Z.-W."/>
            <person name="Zhao X."/>
            <person name="Zhong W.-Y."/>
            <person name="Peng D.-H."/>
            <person name="Ahmad S."/>
            <person name="Lan S."/>
            <person name="Zhang J.-S."/>
            <person name="Tsai W.-C."/>
            <person name="Van De Peer Y."/>
            <person name="Liu Z.-J."/>
        </authorList>
    </citation>
    <scope>NUCLEOTIDE SEQUENCE</scope>
    <source>
        <strain evidence="1">SCP</strain>
        <tissue evidence="1">Leaves</tissue>
    </source>
</reference>
<evidence type="ECO:0000313" key="1">
    <source>
        <dbReference type="EMBL" id="KAK1259220.1"/>
    </source>
</evidence>
<gene>
    <name evidence="1" type="ORF">QJS04_geneDACA021915</name>
</gene>
<dbReference type="Proteomes" id="UP001179952">
    <property type="component" value="Unassembled WGS sequence"/>
</dbReference>
<sequence>MKLKMTFTSIFPRPPHLHHWLIFILDNAKQMWEIIAQTVLSAPSVSPEAHFVSFANSPFDFLGELYPHPEPSLAKERHPRCRIWEMEPDLLAPYLS</sequence>